<sequence>MTSALHAVLAKLACLALCAAHQHRLTRVNVDISQALPVHKEAQKWAKRLEENYSNPTHATRDVAYVERIVAISYVVTGIAGREMYFSLSLSNLRANGNWSGDIFVLTDDFRCVPDFLAIPVKLPPMPAVLTRDERTRHAKYFKQQLLHLLPLKTEHQYVLYMDSDVYTGTSLPSFLEMAVAQFEARGASLAIYREGTGINGEANHSDLLEPYLQAAENSEQARLLIARQITQHPCMRNYSFFHGGIFLASRRLESRRCLASWGEWYNNTCHRDQPYLSRAVMSGACKLSLLPQDTLGFPTKRNSGQYWTFNHFTRTSRMKGNDGVDLATLKEAGIKLLNLDKHFVNKWWKSGSPFCVGPPPHSAV</sequence>
<protein>
    <recommendedName>
        <fullName evidence="3">Nucleotide-diphospho-sugar transferase domain-containing protein</fullName>
    </recommendedName>
</protein>
<proteinExistence type="predicted"/>
<organism evidence="2">
    <name type="scientific">Chrysotila carterae</name>
    <name type="common">Marine alga</name>
    <name type="synonym">Syracosphaera carterae</name>
    <dbReference type="NCBI Taxonomy" id="13221"/>
    <lineage>
        <taxon>Eukaryota</taxon>
        <taxon>Haptista</taxon>
        <taxon>Haptophyta</taxon>
        <taxon>Prymnesiophyceae</taxon>
        <taxon>Isochrysidales</taxon>
        <taxon>Isochrysidaceae</taxon>
        <taxon>Chrysotila</taxon>
    </lineage>
</organism>
<evidence type="ECO:0008006" key="3">
    <source>
        <dbReference type="Google" id="ProtNLM"/>
    </source>
</evidence>
<feature type="signal peptide" evidence="1">
    <location>
        <begin position="1"/>
        <end position="20"/>
    </location>
</feature>
<dbReference type="AlphaFoldDB" id="A0A7S4ETW7"/>
<name>A0A7S4ETW7_CHRCT</name>
<gene>
    <name evidence="2" type="ORF">PCAR00345_LOCUS5098</name>
</gene>
<evidence type="ECO:0000313" key="2">
    <source>
        <dbReference type="EMBL" id="CAE0752513.1"/>
    </source>
</evidence>
<reference evidence="2" key="1">
    <citation type="submission" date="2021-01" db="EMBL/GenBank/DDBJ databases">
        <authorList>
            <person name="Corre E."/>
            <person name="Pelletier E."/>
            <person name="Niang G."/>
            <person name="Scheremetjew M."/>
            <person name="Finn R."/>
            <person name="Kale V."/>
            <person name="Holt S."/>
            <person name="Cochrane G."/>
            <person name="Meng A."/>
            <person name="Brown T."/>
            <person name="Cohen L."/>
        </authorList>
    </citation>
    <scope>NUCLEOTIDE SEQUENCE</scope>
    <source>
        <strain evidence="2">CCMP645</strain>
    </source>
</reference>
<dbReference type="EMBL" id="HBIZ01008734">
    <property type="protein sequence ID" value="CAE0752513.1"/>
    <property type="molecule type" value="Transcribed_RNA"/>
</dbReference>
<feature type="chain" id="PRO_5030907037" description="Nucleotide-diphospho-sugar transferase domain-containing protein" evidence="1">
    <location>
        <begin position="21"/>
        <end position="365"/>
    </location>
</feature>
<evidence type="ECO:0000256" key="1">
    <source>
        <dbReference type="SAM" id="SignalP"/>
    </source>
</evidence>
<keyword evidence="1" id="KW-0732">Signal</keyword>
<accession>A0A7S4ETW7</accession>